<name>A0A8J2KDS1_9HEXA</name>
<gene>
    <name evidence="2" type="ORF">AFUS01_LOCUS21685</name>
</gene>
<dbReference type="Pfam" id="PF25025">
    <property type="entry name" value="EF-Ts_N"/>
    <property type="match status" value="1"/>
</dbReference>
<keyword evidence="3" id="KW-1185">Reference proteome</keyword>
<sequence>MLWGGRSPRNLKIVWKPIKSTTRRQSFVLGKFRVLEKSALAKLRKSTGYSFSKCKEALEKHSNDCKQAEQWLRAEAQTHGWEKATKLHGRTTAQGLISVLTDSGNAVMVETNCEADFVSRNKKFVSCVSILLV</sequence>
<dbReference type="OrthoDB" id="277235at2759"/>
<dbReference type="PANTHER" id="PTHR11741:SF0">
    <property type="entry name" value="ELONGATION FACTOR TS, MITOCHONDRIAL"/>
    <property type="match status" value="1"/>
</dbReference>
<comment type="subcellular location">
    <subcellularLocation>
        <location evidence="1">Mitochondrion</location>
    </subcellularLocation>
</comment>
<dbReference type="GO" id="GO:0070125">
    <property type="term" value="P:mitochondrial translational elongation"/>
    <property type="evidence" value="ECO:0007669"/>
    <property type="project" value="TreeGrafter"/>
</dbReference>
<dbReference type="HAMAP" id="MF_00050">
    <property type="entry name" value="EF_Ts"/>
    <property type="match status" value="1"/>
</dbReference>
<dbReference type="EMBL" id="CAJVCH010245450">
    <property type="protein sequence ID" value="CAG7733231.1"/>
    <property type="molecule type" value="Genomic_DNA"/>
</dbReference>
<proteinExistence type="inferred from homology"/>
<reference evidence="2" key="1">
    <citation type="submission" date="2021-06" db="EMBL/GenBank/DDBJ databases">
        <authorList>
            <person name="Hodson N. C."/>
            <person name="Mongue J. A."/>
            <person name="Jaron S. K."/>
        </authorList>
    </citation>
    <scope>NUCLEOTIDE SEQUENCE</scope>
</reference>
<dbReference type="InterPro" id="IPR018101">
    <property type="entry name" value="Transl_elong_Ts_CS"/>
</dbReference>
<dbReference type="PROSITE" id="PS01126">
    <property type="entry name" value="EF_TS_1"/>
    <property type="match status" value="1"/>
</dbReference>
<organism evidence="2 3">
    <name type="scientific">Allacma fusca</name>
    <dbReference type="NCBI Taxonomy" id="39272"/>
    <lineage>
        <taxon>Eukaryota</taxon>
        <taxon>Metazoa</taxon>
        <taxon>Ecdysozoa</taxon>
        <taxon>Arthropoda</taxon>
        <taxon>Hexapoda</taxon>
        <taxon>Collembola</taxon>
        <taxon>Symphypleona</taxon>
        <taxon>Sminthuridae</taxon>
        <taxon>Allacma</taxon>
    </lineage>
</organism>
<evidence type="ECO:0000256" key="1">
    <source>
        <dbReference type="HAMAP-Rule" id="MF_03135"/>
    </source>
</evidence>
<keyword evidence="1" id="KW-0251">Elongation factor</keyword>
<dbReference type="GO" id="GO:0003746">
    <property type="term" value="F:translation elongation factor activity"/>
    <property type="evidence" value="ECO:0007669"/>
    <property type="project" value="UniProtKB-UniRule"/>
</dbReference>
<keyword evidence="1" id="KW-0648">Protein biosynthesis</keyword>
<accession>A0A8J2KDS1</accession>
<keyword evidence="1" id="KW-0496">Mitochondrion</keyword>
<comment type="caution">
    <text evidence="2">The sequence shown here is derived from an EMBL/GenBank/DDBJ whole genome shotgun (WGS) entry which is preliminary data.</text>
</comment>
<dbReference type="GO" id="GO:0005739">
    <property type="term" value="C:mitochondrion"/>
    <property type="evidence" value="ECO:0007669"/>
    <property type="project" value="UniProtKB-SubCell"/>
</dbReference>
<comment type="similarity">
    <text evidence="1">Belongs to the EF-Ts family.</text>
</comment>
<evidence type="ECO:0000313" key="2">
    <source>
        <dbReference type="EMBL" id="CAG7733231.1"/>
    </source>
</evidence>
<comment type="function">
    <text evidence="1">Associates with the EF-Tu.GDP complex and induces the exchange of GDP to GTP. It remains bound to the aminoacyl-tRNA.EF-Tu.GTP complex up to the GTP hydrolysis stage on the ribosome.</text>
</comment>
<protein>
    <recommendedName>
        <fullName evidence="1">Elongation factor Ts, mitochondrial</fullName>
        <shortName evidence="1">EF-Ts</shortName>
        <shortName evidence="1">EF-TsMt</shortName>
    </recommendedName>
</protein>
<dbReference type="AlphaFoldDB" id="A0A8J2KDS1"/>
<dbReference type="CDD" id="cd14275">
    <property type="entry name" value="UBA_EF-Ts"/>
    <property type="match status" value="1"/>
</dbReference>
<dbReference type="PANTHER" id="PTHR11741">
    <property type="entry name" value="ELONGATION FACTOR TS"/>
    <property type="match status" value="1"/>
</dbReference>
<dbReference type="Proteomes" id="UP000708208">
    <property type="component" value="Unassembled WGS sequence"/>
</dbReference>
<dbReference type="InterPro" id="IPR001816">
    <property type="entry name" value="Transl_elong_EFTs/EF1B"/>
</dbReference>
<evidence type="ECO:0000313" key="3">
    <source>
        <dbReference type="Proteomes" id="UP000708208"/>
    </source>
</evidence>